<dbReference type="PANTHER" id="PTHR43747">
    <property type="entry name" value="FAD-BINDING PROTEIN"/>
    <property type="match status" value="1"/>
</dbReference>
<dbReference type="SUPFAM" id="SSF51905">
    <property type="entry name" value="FAD/NAD(P)-binding domain"/>
    <property type="match status" value="1"/>
</dbReference>
<dbReference type="InterPro" id="IPR050816">
    <property type="entry name" value="Flavin-dep_Halogenase_NPB"/>
</dbReference>
<organism evidence="2 3">
    <name type="scientific">Delftia lacustris</name>
    <dbReference type="NCBI Taxonomy" id="558537"/>
    <lineage>
        <taxon>Bacteria</taxon>
        <taxon>Pseudomonadati</taxon>
        <taxon>Pseudomonadota</taxon>
        <taxon>Betaproteobacteria</taxon>
        <taxon>Burkholderiales</taxon>
        <taxon>Comamonadaceae</taxon>
        <taxon>Delftia</taxon>
    </lineage>
</organism>
<dbReference type="RefSeq" id="WP_074923616.1">
    <property type="nucleotide sequence ID" value="NZ_CP141274.1"/>
</dbReference>
<name>A0A1H3TLY2_9BURK</name>
<dbReference type="InterPro" id="IPR002938">
    <property type="entry name" value="FAD-bd"/>
</dbReference>
<gene>
    <name evidence="2" type="ORF">SAMN05421547_13022</name>
</gene>
<sequence length="416" mass="45903">MQRTEQTEILIIGAGPSGAVAAGLLRRQGRRVLILEKEEFPRFSIGESLLPQSMAYIEQAGMLQDVVEAGFQHKNGAAFARGDLRTAFDFRDKFSCGWGTTYQVQRAHFDKVLADAAQKAGAEIRYRHTVTGVDVAGAQPQVTARTPQGEEYVVQARHLLDASGFARILPRMLGLERPSGFPVRAALFTHVEDRIAAQDMDRDKILISVHPEHRHVWFWTIPFSNGRSSQGVVATPEFLERHAGSEVERLRAIIAETPSLAQVLRNARWDTPGRSLTGYSANVMALWGPGYALLGNAGEFLDPVFSSGVTIALKSASLAADCIARSWQGEAVDWQQDYAQPLQAGVDTFRAFVQGWYDGSFQDVIFHPSHAPDIRRMISSILAGYAWDGRNPYVAEPERRLNVLSQLCQPGQGVMA</sequence>
<dbReference type="Proteomes" id="UP000183417">
    <property type="component" value="Unassembled WGS sequence"/>
</dbReference>
<dbReference type="PANTHER" id="PTHR43747:SF1">
    <property type="entry name" value="SLR1998 PROTEIN"/>
    <property type="match status" value="1"/>
</dbReference>
<evidence type="ECO:0000259" key="1">
    <source>
        <dbReference type="Pfam" id="PF01494"/>
    </source>
</evidence>
<dbReference type="AlphaFoldDB" id="A0A1H3TLY2"/>
<accession>A0A1H3TLY2</accession>
<evidence type="ECO:0000313" key="3">
    <source>
        <dbReference type="Proteomes" id="UP000183417"/>
    </source>
</evidence>
<protein>
    <recommendedName>
        <fullName evidence="1">FAD-binding domain-containing protein</fullName>
    </recommendedName>
</protein>
<dbReference type="Gene3D" id="3.50.50.60">
    <property type="entry name" value="FAD/NAD(P)-binding domain"/>
    <property type="match status" value="1"/>
</dbReference>
<dbReference type="InterPro" id="IPR036188">
    <property type="entry name" value="FAD/NAD-bd_sf"/>
</dbReference>
<proteinExistence type="predicted"/>
<dbReference type="Pfam" id="PF01494">
    <property type="entry name" value="FAD_binding_3"/>
    <property type="match status" value="1"/>
</dbReference>
<evidence type="ECO:0000313" key="2">
    <source>
        <dbReference type="EMBL" id="SDZ50821.1"/>
    </source>
</evidence>
<dbReference type="EMBL" id="FNPE01000030">
    <property type="protein sequence ID" value="SDZ50821.1"/>
    <property type="molecule type" value="Genomic_DNA"/>
</dbReference>
<dbReference type="GeneID" id="94692961"/>
<feature type="domain" description="FAD-binding" evidence="1">
    <location>
        <begin position="7"/>
        <end position="334"/>
    </location>
</feature>
<dbReference type="GO" id="GO:0071949">
    <property type="term" value="F:FAD binding"/>
    <property type="evidence" value="ECO:0007669"/>
    <property type="project" value="InterPro"/>
</dbReference>
<reference evidence="2 3" key="1">
    <citation type="submission" date="2016-10" db="EMBL/GenBank/DDBJ databases">
        <authorList>
            <person name="de Groot N.N."/>
        </authorList>
    </citation>
    <scope>NUCLEOTIDE SEQUENCE [LARGE SCALE GENOMIC DNA]</scope>
    <source>
        <strain evidence="2 3">LMG 24775</strain>
    </source>
</reference>